<dbReference type="InterPro" id="IPR004307">
    <property type="entry name" value="TspO_MBR"/>
</dbReference>
<evidence type="ECO:0000313" key="7">
    <source>
        <dbReference type="EMBL" id="MET3691765.1"/>
    </source>
</evidence>
<sequence>MNAALTGDWGPPLVAAGVAVVVALAGGLLTTTGPWYHALRRPSWKPPDWAFGPVWTTIFTLTAISAVMAWNADSGLASRTALVATYGINAVLNIAWSGLFFRLRRPDWALLEVVFLWISIAALILVTARVSGLAATLLLPYLVWVGIAACLNRAIVRLNGPFRSA</sequence>
<dbReference type="Proteomes" id="UP001549145">
    <property type="component" value="Unassembled WGS sequence"/>
</dbReference>
<comment type="subcellular location">
    <subcellularLocation>
        <location evidence="1">Membrane</location>
        <topology evidence="1">Multi-pass membrane protein</topology>
    </subcellularLocation>
</comment>
<evidence type="ECO:0000256" key="2">
    <source>
        <dbReference type="ARBA" id="ARBA00007524"/>
    </source>
</evidence>
<name>A0ABV2L1P2_9HYPH</name>
<dbReference type="PANTHER" id="PTHR10057:SF0">
    <property type="entry name" value="TRANSLOCATOR PROTEIN"/>
    <property type="match status" value="1"/>
</dbReference>
<reference evidence="7 8" key="1">
    <citation type="submission" date="2024-06" db="EMBL/GenBank/DDBJ databases">
        <title>Genomic Encyclopedia of Type Strains, Phase IV (KMG-IV): sequencing the most valuable type-strain genomes for metagenomic binning, comparative biology and taxonomic classification.</title>
        <authorList>
            <person name="Goeker M."/>
        </authorList>
    </citation>
    <scope>NUCLEOTIDE SEQUENCE [LARGE SCALE GENOMIC DNA]</scope>
    <source>
        <strain evidence="7 8">DSM 21331</strain>
    </source>
</reference>
<protein>
    <submittedName>
        <fullName evidence="7">Tryptophan-rich sensory protein</fullName>
    </submittedName>
</protein>
<dbReference type="EMBL" id="JBEPMM010000002">
    <property type="protein sequence ID" value="MET3691765.1"/>
    <property type="molecule type" value="Genomic_DNA"/>
</dbReference>
<comment type="caution">
    <text evidence="7">The sequence shown here is derived from an EMBL/GenBank/DDBJ whole genome shotgun (WGS) entry which is preliminary data.</text>
</comment>
<feature type="transmembrane region" description="Helical" evidence="6">
    <location>
        <begin position="49"/>
        <end position="70"/>
    </location>
</feature>
<keyword evidence="8" id="KW-1185">Reference proteome</keyword>
<feature type="transmembrane region" description="Helical" evidence="6">
    <location>
        <begin position="12"/>
        <end position="37"/>
    </location>
</feature>
<keyword evidence="4 6" id="KW-1133">Transmembrane helix</keyword>
<evidence type="ECO:0000256" key="1">
    <source>
        <dbReference type="ARBA" id="ARBA00004141"/>
    </source>
</evidence>
<evidence type="ECO:0000256" key="6">
    <source>
        <dbReference type="SAM" id="Phobius"/>
    </source>
</evidence>
<dbReference type="CDD" id="cd15904">
    <property type="entry name" value="TSPO_MBR"/>
    <property type="match status" value="1"/>
</dbReference>
<comment type="similarity">
    <text evidence="2">Belongs to the TspO/BZRP family.</text>
</comment>
<organism evidence="7 8">
    <name type="scientific">Methylobacterium goesingense</name>
    <dbReference type="NCBI Taxonomy" id="243690"/>
    <lineage>
        <taxon>Bacteria</taxon>
        <taxon>Pseudomonadati</taxon>
        <taxon>Pseudomonadota</taxon>
        <taxon>Alphaproteobacteria</taxon>
        <taxon>Hyphomicrobiales</taxon>
        <taxon>Methylobacteriaceae</taxon>
        <taxon>Methylobacterium</taxon>
    </lineage>
</organism>
<feature type="transmembrane region" description="Helical" evidence="6">
    <location>
        <begin position="76"/>
        <end position="96"/>
    </location>
</feature>
<evidence type="ECO:0000256" key="5">
    <source>
        <dbReference type="ARBA" id="ARBA00023136"/>
    </source>
</evidence>
<dbReference type="Pfam" id="PF03073">
    <property type="entry name" value="TspO_MBR"/>
    <property type="match status" value="1"/>
</dbReference>
<feature type="transmembrane region" description="Helical" evidence="6">
    <location>
        <begin position="108"/>
        <end position="128"/>
    </location>
</feature>
<proteinExistence type="inferred from homology"/>
<gene>
    <name evidence="7" type="ORF">ABID43_001290</name>
</gene>
<feature type="transmembrane region" description="Helical" evidence="6">
    <location>
        <begin position="134"/>
        <end position="156"/>
    </location>
</feature>
<evidence type="ECO:0000313" key="8">
    <source>
        <dbReference type="Proteomes" id="UP001549145"/>
    </source>
</evidence>
<dbReference type="InterPro" id="IPR038330">
    <property type="entry name" value="TspO/MBR-related_sf"/>
</dbReference>
<evidence type="ECO:0000256" key="3">
    <source>
        <dbReference type="ARBA" id="ARBA00022692"/>
    </source>
</evidence>
<dbReference type="RefSeq" id="WP_238277040.1">
    <property type="nucleotide sequence ID" value="NZ_BPQL01000019.1"/>
</dbReference>
<keyword evidence="3 6" id="KW-0812">Transmembrane</keyword>
<dbReference type="PANTHER" id="PTHR10057">
    <property type="entry name" value="PERIPHERAL-TYPE BENZODIAZEPINE RECEPTOR"/>
    <property type="match status" value="1"/>
</dbReference>
<dbReference type="PIRSF" id="PIRSF005859">
    <property type="entry name" value="PBR"/>
    <property type="match status" value="1"/>
</dbReference>
<keyword evidence="5 6" id="KW-0472">Membrane</keyword>
<dbReference type="Gene3D" id="1.20.1260.100">
    <property type="entry name" value="TspO/MBR protein"/>
    <property type="match status" value="1"/>
</dbReference>
<evidence type="ECO:0000256" key="4">
    <source>
        <dbReference type="ARBA" id="ARBA00022989"/>
    </source>
</evidence>
<accession>A0ABV2L1P2</accession>